<name>A0ABQ7X3D3_BRANA</name>
<organism evidence="1 2">
    <name type="scientific">Brassica napus</name>
    <name type="common">Rape</name>
    <dbReference type="NCBI Taxonomy" id="3708"/>
    <lineage>
        <taxon>Eukaryota</taxon>
        <taxon>Viridiplantae</taxon>
        <taxon>Streptophyta</taxon>
        <taxon>Embryophyta</taxon>
        <taxon>Tracheophyta</taxon>
        <taxon>Spermatophyta</taxon>
        <taxon>Magnoliopsida</taxon>
        <taxon>eudicotyledons</taxon>
        <taxon>Gunneridae</taxon>
        <taxon>Pentapetalae</taxon>
        <taxon>rosids</taxon>
        <taxon>malvids</taxon>
        <taxon>Brassicales</taxon>
        <taxon>Brassicaceae</taxon>
        <taxon>Brassiceae</taxon>
        <taxon>Brassica</taxon>
    </lineage>
</organism>
<dbReference type="EMBL" id="JAGKQM010002060">
    <property type="protein sequence ID" value="KAH0850463.1"/>
    <property type="molecule type" value="Genomic_DNA"/>
</dbReference>
<protein>
    <submittedName>
        <fullName evidence="1">Uncharacterized protein</fullName>
    </submittedName>
</protein>
<accession>A0ABQ7X3D3</accession>
<evidence type="ECO:0000313" key="2">
    <source>
        <dbReference type="Proteomes" id="UP000824890"/>
    </source>
</evidence>
<dbReference type="SUPFAM" id="SSF48403">
    <property type="entry name" value="Ankyrin repeat"/>
    <property type="match status" value="1"/>
</dbReference>
<gene>
    <name evidence="1" type="ORF">HID58_095510</name>
</gene>
<dbReference type="InterPro" id="IPR036770">
    <property type="entry name" value="Ankyrin_rpt-contain_sf"/>
</dbReference>
<sequence>MLPCSKFYTVKPGPYKFHSNRHGAMQKMNRETEKGALKMKKDEIGGSADLHSAARPGYLAAVQSVVSSNPLSVNHRAKHSCDSYLCKNKADVDVAAVDDMGAIHFASQKGHLEVVRSVGVSGEVHHS</sequence>
<reference evidence="1 2" key="1">
    <citation type="submission" date="2021-05" db="EMBL/GenBank/DDBJ databases">
        <title>Genome Assembly of Synthetic Allotetraploid Brassica napus Reveals Homoeologous Exchanges between Subgenomes.</title>
        <authorList>
            <person name="Davis J.T."/>
        </authorList>
    </citation>
    <scope>NUCLEOTIDE SEQUENCE [LARGE SCALE GENOMIC DNA]</scope>
    <source>
        <strain evidence="2">cv. Da-Ae</strain>
        <tissue evidence="1">Seedling</tissue>
    </source>
</reference>
<evidence type="ECO:0000313" key="1">
    <source>
        <dbReference type="EMBL" id="KAH0850463.1"/>
    </source>
</evidence>
<keyword evidence="2" id="KW-1185">Reference proteome</keyword>
<dbReference type="Proteomes" id="UP000824890">
    <property type="component" value="Unassembled WGS sequence"/>
</dbReference>
<comment type="caution">
    <text evidence="1">The sequence shown here is derived from an EMBL/GenBank/DDBJ whole genome shotgun (WGS) entry which is preliminary data.</text>
</comment>
<dbReference type="Gene3D" id="1.25.40.20">
    <property type="entry name" value="Ankyrin repeat-containing domain"/>
    <property type="match status" value="1"/>
</dbReference>
<proteinExistence type="predicted"/>